<protein>
    <recommendedName>
        <fullName evidence="3">cysteine desulfurase</fullName>
        <ecNumber evidence="3">2.8.1.7</ecNumber>
    </recommendedName>
</protein>
<keyword evidence="8" id="KW-0411">Iron-sulfur</keyword>
<name>A0A9D1SZ69_9FIRM</name>
<evidence type="ECO:0000256" key="7">
    <source>
        <dbReference type="ARBA" id="ARBA00023004"/>
    </source>
</evidence>
<evidence type="ECO:0000313" key="13">
    <source>
        <dbReference type="Proteomes" id="UP000886861"/>
    </source>
</evidence>
<dbReference type="PROSITE" id="PS00595">
    <property type="entry name" value="AA_TRANSFER_CLASS_5"/>
    <property type="match status" value="1"/>
</dbReference>
<comment type="cofactor">
    <cofactor evidence="1 10">
        <name>pyridoxal 5'-phosphate</name>
        <dbReference type="ChEBI" id="CHEBI:597326"/>
    </cofactor>
</comment>
<dbReference type="PANTHER" id="PTHR11601:SF34">
    <property type="entry name" value="CYSTEINE DESULFURASE"/>
    <property type="match status" value="1"/>
</dbReference>
<evidence type="ECO:0000256" key="2">
    <source>
        <dbReference type="ARBA" id="ARBA00006490"/>
    </source>
</evidence>
<dbReference type="GO" id="GO:0051536">
    <property type="term" value="F:iron-sulfur cluster binding"/>
    <property type="evidence" value="ECO:0007669"/>
    <property type="project" value="UniProtKB-KW"/>
</dbReference>
<evidence type="ECO:0000256" key="1">
    <source>
        <dbReference type="ARBA" id="ARBA00001933"/>
    </source>
</evidence>
<evidence type="ECO:0000256" key="6">
    <source>
        <dbReference type="ARBA" id="ARBA00022898"/>
    </source>
</evidence>
<reference evidence="12" key="1">
    <citation type="submission" date="2020-10" db="EMBL/GenBank/DDBJ databases">
        <authorList>
            <person name="Gilroy R."/>
        </authorList>
    </citation>
    <scope>NUCLEOTIDE SEQUENCE</scope>
    <source>
        <strain evidence="12">CHK186-9395</strain>
    </source>
</reference>
<dbReference type="InterPro" id="IPR016454">
    <property type="entry name" value="Cysteine_dSase"/>
</dbReference>
<dbReference type="PANTHER" id="PTHR11601">
    <property type="entry name" value="CYSTEINE DESULFURYLASE FAMILY MEMBER"/>
    <property type="match status" value="1"/>
</dbReference>
<keyword evidence="7" id="KW-0408">Iron</keyword>
<dbReference type="Gene3D" id="3.90.1150.10">
    <property type="entry name" value="Aspartate Aminotransferase, domain 1"/>
    <property type="match status" value="1"/>
</dbReference>
<gene>
    <name evidence="12" type="ORF">IAA62_03830</name>
</gene>
<evidence type="ECO:0000256" key="9">
    <source>
        <dbReference type="ARBA" id="ARBA00050776"/>
    </source>
</evidence>
<dbReference type="InterPro" id="IPR015424">
    <property type="entry name" value="PyrdxlP-dep_Trfase"/>
</dbReference>
<evidence type="ECO:0000259" key="11">
    <source>
        <dbReference type="Pfam" id="PF00266"/>
    </source>
</evidence>
<reference evidence="12" key="2">
    <citation type="journal article" date="2021" name="PeerJ">
        <title>Extensive microbial diversity within the chicken gut microbiome revealed by metagenomics and culture.</title>
        <authorList>
            <person name="Gilroy R."/>
            <person name="Ravi A."/>
            <person name="Getino M."/>
            <person name="Pursley I."/>
            <person name="Horton D.L."/>
            <person name="Alikhan N.F."/>
            <person name="Baker D."/>
            <person name="Gharbi K."/>
            <person name="Hall N."/>
            <person name="Watson M."/>
            <person name="Adriaenssens E.M."/>
            <person name="Foster-Nyarko E."/>
            <person name="Jarju S."/>
            <person name="Secka A."/>
            <person name="Antonio M."/>
            <person name="Oren A."/>
            <person name="Chaudhuri R.R."/>
            <person name="La Ragione R."/>
            <person name="Hildebrand F."/>
            <person name="Pallen M.J."/>
        </authorList>
    </citation>
    <scope>NUCLEOTIDE SEQUENCE</scope>
    <source>
        <strain evidence="12">CHK186-9395</strain>
    </source>
</reference>
<evidence type="ECO:0000256" key="10">
    <source>
        <dbReference type="RuleBase" id="RU004504"/>
    </source>
</evidence>
<comment type="caution">
    <text evidence="12">The sequence shown here is derived from an EMBL/GenBank/DDBJ whole genome shotgun (WGS) entry which is preliminary data.</text>
</comment>
<feature type="domain" description="Aminotransferase class V" evidence="11">
    <location>
        <begin position="2"/>
        <end position="348"/>
    </location>
</feature>
<dbReference type="Proteomes" id="UP000886861">
    <property type="component" value="Unassembled WGS sequence"/>
</dbReference>
<comment type="catalytic activity">
    <reaction evidence="9">
        <text>(sulfur carrier)-H + L-cysteine = (sulfur carrier)-SH + L-alanine</text>
        <dbReference type="Rhea" id="RHEA:43892"/>
        <dbReference type="Rhea" id="RHEA-COMP:14737"/>
        <dbReference type="Rhea" id="RHEA-COMP:14739"/>
        <dbReference type="ChEBI" id="CHEBI:29917"/>
        <dbReference type="ChEBI" id="CHEBI:35235"/>
        <dbReference type="ChEBI" id="CHEBI:57972"/>
        <dbReference type="ChEBI" id="CHEBI:64428"/>
        <dbReference type="EC" id="2.8.1.7"/>
    </reaction>
</comment>
<dbReference type="Pfam" id="PF00266">
    <property type="entry name" value="Aminotran_5"/>
    <property type="match status" value="1"/>
</dbReference>
<keyword evidence="4" id="KW-0808">Transferase</keyword>
<evidence type="ECO:0000256" key="5">
    <source>
        <dbReference type="ARBA" id="ARBA00022723"/>
    </source>
</evidence>
<sequence length="366" mass="40263">MIYFDNASTTKPCEKSVRYLNEYLTDKFFNASSIYKQGIDNKTAITNCKKLIAKTLGVEFKDNVIFTGSATEANNLAILGSVRKNFKKLIFSAGEHPSVYNTALDLQNKGYNVEFVNLNKNGSVDIADFKNKLTPDTSFISIMHVNNETGAINNLNELISIKNRICPNAIFHSDGVQAFGKLKFTLNRDIDLYSISAHKIHGPKGVGALYVKNKAKLNPIVFGGGQEYNLRSGTENVAGIMGFTGAIEEINYNNSIESIKSYIIENLNPNFKVNGEETSPYILSLSYKGINGETLVHMLENEDILISRGSACSGSKVGNRILTAMGLDKDSVVGSIRLSFSRYNTLGEAKIVTQKLNDFSTKLSNL</sequence>
<proteinExistence type="inferred from homology"/>
<evidence type="ECO:0000256" key="4">
    <source>
        <dbReference type="ARBA" id="ARBA00022679"/>
    </source>
</evidence>
<dbReference type="Gene3D" id="1.10.260.50">
    <property type="match status" value="1"/>
</dbReference>
<dbReference type="PIRSF" id="PIRSF005572">
    <property type="entry name" value="NifS"/>
    <property type="match status" value="1"/>
</dbReference>
<keyword evidence="5" id="KW-0479">Metal-binding</keyword>
<dbReference type="InterPro" id="IPR015422">
    <property type="entry name" value="PyrdxlP-dep_Trfase_small"/>
</dbReference>
<dbReference type="InterPro" id="IPR000192">
    <property type="entry name" value="Aminotrans_V_dom"/>
</dbReference>
<dbReference type="InterPro" id="IPR020578">
    <property type="entry name" value="Aminotrans_V_PyrdxlP_BS"/>
</dbReference>
<accession>A0A9D1SZ69</accession>
<keyword evidence="6" id="KW-0663">Pyridoxal phosphate</keyword>
<dbReference type="EC" id="2.8.1.7" evidence="3"/>
<evidence type="ECO:0000313" key="12">
    <source>
        <dbReference type="EMBL" id="HIV01662.1"/>
    </source>
</evidence>
<evidence type="ECO:0000256" key="8">
    <source>
        <dbReference type="ARBA" id="ARBA00023014"/>
    </source>
</evidence>
<dbReference type="EMBL" id="DVOJ01000014">
    <property type="protein sequence ID" value="HIV01662.1"/>
    <property type="molecule type" value="Genomic_DNA"/>
</dbReference>
<dbReference type="Gene3D" id="3.40.640.10">
    <property type="entry name" value="Type I PLP-dependent aspartate aminotransferase-like (Major domain)"/>
    <property type="match status" value="1"/>
</dbReference>
<dbReference type="GO" id="GO:0031071">
    <property type="term" value="F:cysteine desulfurase activity"/>
    <property type="evidence" value="ECO:0007669"/>
    <property type="project" value="UniProtKB-EC"/>
</dbReference>
<dbReference type="SUPFAM" id="SSF53383">
    <property type="entry name" value="PLP-dependent transferases"/>
    <property type="match status" value="1"/>
</dbReference>
<comment type="similarity">
    <text evidence="2">Belongs to the class-V pyridoxal-phosphate-dependent aminotransferase family. NifS/IscS subfamily.</text>
</comment>
<organism evidence="12 13">
    <name type="scientific">Candidatus Caccopulliclostridium gallistercoris</name>
    <dbReference type="NCBI Taxonomy" id="2840719"/>
    <lineage>
        <taxon>Bacteria</taxon>
        <taxon>Bacillati</taxon>
        <taxon>Bacillota</taxon>
        <taxon>Clostridia</taxon>
        <taxon>Candidatus Caccopulliclostridium</taxon>
    </lineage>
</organism>
<evidence type="ECO:0000256" key="3">
    <source>
        <dbReference type="ARBA" id="ARBA00012239"/>
    </source>
</evidence>
<dbReference type="InterPro" id="IPR015421">
    <property type="entry name" value="PyrdxlP-dep_Trfase_major"/>
</dbReference>
<dbReference type="GO" id="GO:0046872">
    <property type="term" value="F:metal ion binding"/>
    <property type="evidence" value="ECO:0007669"/>
    <property type="project" value="UniProtKB-KW"/>
</dbReference>
<dbReference type="AlphaFoldDB" id="A0A9D1SZ69"/>